<protein>
    <submittedName>
        <fullName evidence="1">Uncharacterized protein</fullName>
    </submittedName>
</protein>
<evidence type="ECO:0000313" key="2">
    <source>
        <dbReference type="Proteomes" id="UP000694892"/>
    </source>
</evidence>
<dbReference type="Proteomes" id="UP000694892">
    <property type="component" value="Chromosome 3S"/>
</dbReference>
<proteinExistence type="predicted"/>
<reference evidence="2" key="1">
    <citation type="journal article" date="2016" name="Nature">
        <title>Genome evolution in the allotetraploid frog Xenopus laevis.</title>
        <authorList>
            <person name="Session A.M."/>
            <person name="Uno Y."/>
            <person name="Kwon T."/>
            <person name="Chapman J.A."/>
            <person name="Toyoda A."/>
            <person name="Takahashi S."/>
            <person name="Fukui A."/>
            <person name="Hikosaka A."/>
            <person name="Suzuki A."/>
            <person name="Kondo M."/>
            <person name="van Heeringen S.J."/>
            <person name="Quigley I."/>
            <person name="Heinz S."/>
            <person name="Ogino H."/>
            <person name="Ochi H."/>
            <person name="Hellsten U."/>
            <person name="Lyons J.B."/>
            <person name="Simakov O."/>
            <person name="Putnam N."/>
            <person name="Stites J."/>
            <person name="Kuroki Y."/>
            <person name="Tanaka T."/>
            <person name="Michiue T."/>
            <person name="Watanabe M."/>
            <person name="Bogdanovic O."/>
            <person name="Lister R."/>
            <person name="Georgiou G."/>
            <person name="Paranjpe S.S."/>
            <person name="van Kruijsbergen I."/>
            <person name="Shu S."/>
            <person name="Carlson J."/>
            <person name="Kinoshita T."/>
            <person name="Ohta Y."/>
            <person name="Mawaribuchi S."/>
            <person name="Jenkins J."/>
            <person name="Grimwood J."/>
            <person name="Schmutz J."/>
            <person name="Mitros T."/>
            <person name="Mozaffari S.V."/>
            <person name="Suzuki Y."/>
            <person name="Haramoto Y."/>
            <person name="Yamamoto T.S."/>
            <person name="Takagi C."/>
            <person name="Heald R."/>
            <person name="Miller K."/>
            <person name="Haudenschild C."/>
            <person name="Kitzman J."/>
            <person name="Nakayama T."/>
            <person name="Izutsu Y."/>
            <person name="Robert J."/>
            <person name="Fortriede J."/>
            <person name="Burns K."/>
            <person name="Lotay V."/>
            <person name="Karimi K."/>
            <person name="Yasuoka Y."/>
            <person name="Dichmann D.S."/>
            <person name="Flajnik M.F."/>
            <person name="Houston D.W."/>
            <person name="Shendure J."/>
            <person name="DuPasquier L."/>
            <person name="Vize P.D."/>
            <person name="Zorn A.M."/>
            <person name="Ito M."/>
            <person name="Marcotte E.M."/>
            <person name="Wallingford J.B."/>
            <person name="Ito Y."/>
            <person name="Asashima M."/>
            <person name="Ueno N."/>
            <person name="Matsuda Y."/>
            <person name="Veenstra G.J."/>
            <person name="Fujiyama A."/>
            <person name="Harland R.M."/>
            <person name="Taira M."/>
            <person name="Rokhsar D.S."/>
        </authorList>
    </citation>
    <scope>NUCLEOTIDE SEQUENCE [LARGE SCALE GENOMIC DNA]</scope>
    <source>
        <strain evidence="2">J</strain>
    </source>
</reference>
<organism evidence="1 2">
    <name type="scientific">Xenopus laevis</name>
    <name type="common">African clawed frog</name>
    <dbReference type="NCBI Taxonomy" id="8355"/>
    <lineage>
        <taxon>Eukaryota</taxon>
        <taxon>Metazoa</taxon>
        <taxon>Chordata</taxon>
        <taxon>Craniata</taxon>
        <taxon>Vertebrata</taxon>
        <taxon>Euteleostomi</taxon>
        <taxon>Amphibia</taxon>
        <taxon>Batrachia</taxon>
        <taxon>Anura</taxon>
        <taxon>Pipoidea</taxon>
        <taxon>Pipidae</taxon>
        <taxon>Xenopodinae</taxon>
        <taxon>Xenopus</taxon>
        <taxon>Xenopus</taxon>
    </lineage>
</organism>
<name>A0A974D8N2_XENLA</name>
<gene>
    <name evidence="1" type="ORF">XELAEV_18019852mg</name>
</gene>
<dbReference type="EMBL" id="CM004471">
    <property type="protein sequence ID" value="OCT86157.1"/>
    <property type="molecule type" value="Genomic_DNA"/>
</dbReference>
<dbReference type="AlphaFoldDB" id="A0A974D8N2"/>
<evidence type="ECO:0000313" key="1">
    <source>
        <dbReference type="EMBL" id="OCT86157.1"/>
    </source>
</evidence>
<accession>A0A974D8N2</accession>
<sequence length="161" mass="18241">MGGRIAGPHQRIDAAAIRRDFSSHLIEKPVGGPHTRANKLPTRSVGSFYRPMHGHLYWPFAERYKTNASNQEPWTFHPRRPQLLTSGHLGKGPCPQIKWSPDEKTICLQIHNITHPSYNHANQPCTPLTEPMVVSNRLHGLLEVPRLIKELPHPPIDQPNT</sequence>